<dbReference type="Gene3D" id="1.10.1620.10">
    <property type="entry name" value="Ribosomal protein L39e"/>
    <property type="match status" value="1"/>
</dbReference>
<evidence type="ECO:0000256" key="2">
    <source>
        <dbReference type="ARBA" id="ARBA00022980"/>
    </source>
</evidence>
<dbReference type="HAMAP" id="MF_00629">
    <property type="entry name" value="Ribosomal_eL39"/>
    <property type="match status" value="1"/>
</dbReference>
<dbReference type="GO" id="GO:0006412">
    <property type="term" value="P:translation"/>
    <property type="evidence" value="ECO:0007669"/>
    <property type="project" value="UniProtKB-UniRule"/>
</dbReference>
<dbReference type="SUPFAM" id="SSF48662">
    <property type="entry name" value="Ribosomal protein L39e"/>
    <property type="match status" value="1"/>
</dbReference>
<accession>A0A1L2JQ66</accession>
<comment type="similarity">
    <text evidence="1 4">Belongs to the eukaryotic ribosomal protein eL39 family.</text>
</comment>
<dbReference type="GO" id="GO:1990904">
    <property type="term" value="C:ribonucleoprotein complex"/>
    <property type="evidence" value="ECO:0007669"/>
    <property type="project" value="UniProtKB-KW"/>
</dbReference>
<evidence type="ECO:0000256" key="4">
    <source>
        <dbReference type="HAMAP-Rule" id="MF_00629"/>
    </source>
</evidence>
<dbReference type="Pfam" id="PF00832">
    <property type="entry name" value="Ribosomal_L39"/>
    <property type="match status" value="1"/>
</dbReference>
<protein>
    <recommendedName>
        <fullName evidence="4">Large ribosomal subunit protein eL39</fullName>
    </recommendedName>
</protein>
<dbReference type="EMBL" id="KX765094">
    <property type="protein sequence ID" value="AOZ56180.1"/>
    <property type="molecule type" value="Genomic_DNA"/>
</dbReference>
<dbReference type="InterPro" id="IPR000077">
    <property type="entry name" value="Ribosomal_eL39"/>
</dbReference>
<sequence>MARYKHVARKLRLAKELKSNQRIPLWVILRTNRRVMPRRRRNWRVTKLKR</sequence>
<dbReference type="AlphaFoldDB" id="A0A1L2JQ66"/>
<gene>
    <name evidence="4" type="primary">rpl39e</name>
</gene>
<dbReference type="GO" id="GO:0003735">
    <property type="term" value="F:structural constituent of ribosome"/>
    <property type="evidence" value="ECO:0007669"/>
    <property type="project" value="InterPro"/>
</dbReference>
<dbReference type="InterPro" id="IPR023626">
    <property type="entry name" value="Ribosomal_eL39_dom_sf"/>
</dbReference>
<reference evidence="5" key="1">
    <citation type="journal article" date="2017" name="Nature">
        <title>Metagenomic exploration of ASGARD archaea illuminates the origin of cellular complexity in eukaryotes.</title>
        <authorList>
            <person name="Zaremba-Niedzwiedzka K."/>
            <person name="Caceres E.F."/>
            <person name="Saw J.H.W."/>
            <person name="Backstrom D."/>
            <person name="Juzokaite L."/>
            <person name="Vancaester E."/>
            <person name="Seitz K.W."/>
            <person name="Anantharaman K."/>
            <person name="Starnawski P."/>
            <person name="Kjeldsen K.U."/>
            <person name="Stott M.B."/>
            <person name="Nunoura T."/>
            <person name="Banfield J.F."/>
            <person name="Schramm A."/>
            <person name="Baker B.J."/>
            <person name="Spang A."/>
            <person name="Ettema T.J.G."/>
        </authorList>
    </citation>
    <scope>NUCLEOTIDE SEQUENCE</scope>
    <source>
        <strain evidence="5">TIV_1</strain>
    </source>
</reference>
<evidence type="ECO:0000256" key="1">
    <source>
        <dbReference type="ARBA" id="ARBA00009339"/>
    </source>
</evidence>
<name>A0A1L2JQ66_9CREN</name>
<evidence type="ECO:0000313" key="5">
    <source>
        <dbReference type="EMBL" id="AOZ56180.1"/>
    </source>
</evidence>
<proteinExistence type="inferred from homology"/>
<keyword evidence="3 4" id="KW-0687">Ribonucleoprotein</keyword>
<organism evidence="5">
    <name type="scientific">uncultured korarchaeote</name>
    <dbReference type="NCBI Taxonomy" id="161241"/>
    <lineage>
        <taxon>Archaea</taxon>
        <taxon>Thermoproteota</taxon>
        <taxon>environmental samples</taxon>
    </lineage>
</organism>
<keyword evidence="2 4" id="KW-0689">Ribosomal protein</keyword>
<evidence type="ECO:0000256" key="3">
    <source>
        <dbReference type="ARBA" id="ARBA00023274"/>
    </source>
</evidence>
<dbReference type="GO" id="GO:0005840">
    <property type="term" value="C:ribosome"/>
    <property type="evidence" value="ECO:0007669"/>
    <property type="project" value="UniProtKB-KW"/>
</dbReference>